<dbReference type="AlphaFoldDB" id="A0A0K9P3P1"/>
<protein>
    <recommendedName>
        <fullName evidence="13">Chlorophyll synthase, chloroplastic</fullName>
        <ecNumber evidence="12">2.5.1.62</ecNumber>
    </recommendedName>
    <alternativeName>
        <fullName evidence="14">Polyprenyl transferase</fullName>
    </alternativeName>
</protein>
<evidence type="ECO:0000256" key="14">
    <source>
        <dbReference type="ARBA" id="ARBA00080729"/>
    </source>
</evidence>
<keyword evidence="17" id="KW-1185">Reference proteome</keyword>
<dbReference type="NCBIfam" id="TIGR02056">
    <property type="entry name" value="ChlG"/>
    <property type="match status" value="1"/>
</dbReference>
<organism evidence="16 17">
    <name type="scientific">Zostera marina</name>
    <name type="common">Eelgrass</name>
    <dbReference type="NCBI Taxonomy" id="29655"/>
    <lineage>
        <taxon>Eukaryota</taxon>
        <taxon>Viridiplantae</taxon>
        <taxon>Streptophyta</taxon>
        <taxon>Embryophyta</taxon>
        <taxon>Tracheophyta</taxon>
        <taxon>Spermatophyta</taxon>
        <taxon>Magnoliopsida</taxon>
        <taxon>Liliopsida</taxon>
        <taxon>Zosteraceae</taxon>
        <taxon>Zostera</taxon>
    </lineage>
</organism>
<comment type="caution">
    <text evidence="16">The sequence shown here is derived from an EMBL/GenBank/DDBJ whole genome shotgun (WGS) entry which is preliminary data.</text>
</comment>
<dbReference type="GO" id="GO:0015995">
    <property type="term" value="P:chlorophyll biosynthetic process"/>
    <property type="evidence" value="ECO:0007669"/>
    <property type="project" value="UniProtKB-KW"/>
</dbReference>
<dbReference type="InterPro" id="IPR050475">
    <property type="entry name" value="Prenyltransferase_related"/>
</dbReference>
<feature type="transmembrane region" description="Helical" evidence="15">
    <location>
        <begin position="328"/>
        <end position="347"/>
    </location>
</feature>
<evidence type="ECO:0000256" key="3">
    <source>
        <dbReference type="ARBA" id="ARBA00022640"/>
    </source>
</evidence>
<dbReference type="STRING" id="29655.A0A0K9P3P1"/>
<dbReference type="NCBIfam" id="NF005742">
    <property type="entry name" value="PRK07566.1"/>
    <property type="match status" value="1"/>
</dbReference>
<keyword evidence="2" id="KW-0150">Chloroplast</keyword>
<evidence type="ECO:0000256" key="5">
    <source>
        <dbReference type="ARBA" id="ARBA00022692"/>
    </source>
</evidence>
<dbReference type="InterPro" id="IPR044878">
    <property type="entry name" value="UbiA_sf"/>
</dbReference>
<evidence type="ECO:0000256" key="15">
    <source>
        <dbReference type="SAM" id="Phobius"/>
    </source>
</evidence>
<dbReference type="PANTHER" id="PTHR42723">
    <property type="entry name" value="CHLOROPHYLL SYNTHASE"/>
    <property type="match status" value="1"/>
</dbReference>
<dbReference type="Pfam" id="PF01040">
    <property type="entry name" value="UbiA"/>
    <property type="match status" value="1"/>
</dbReference>
<evidence type="ECO:0000313" key="16">
    <source>
        <dbReference type="EMBL" id="KMZ63636.1"/>
    </source>
</evidence>
<keyword evidence="7 15" id="KW-1133">Transmembrane helix</keyword>
<gene>
    <name evidence="16" type="ORF">ZOSMA_3G01180</name>
</gene>
<dbReference type="CDD" id="cd13958">
    <property type="entry name" value="PT_UbiA_chlorophyll"/>
    <property type="match status" value="1"/>
</dbReference>
<evidence type="ECO:0000256" key="13">
    <source>
        <dbReference type="ARBA" id="ARBA00068061"/>
    </source>
</evidence>
<dbReference type="EMBL" id="LFYR01001213">
    <property type="protein sequence ID" value="KMZ63636.1"/>
    <property type="molecule type" value="Genomic_DNA"/>
</dbReference>
<proteinExistence type="inferred from homology"/>
<evidence type="ECO:0000256" key="4">
    <source>
        <dbReference type="ARBA" id="ARBA00022679"/>
    </source>
</evidence>
<keyword evidence="6" id="KW-0809">Transit peptide</keyword>
<dbReference type="PANTHER" id="PTHR42723:SF1">
    <property type="entry name" value="CHLOROPHYLL SYNTHASE, CHLOROPLASTIC"/>
    <property type="match status" value="1"/>
</dbReference>
<keyword evidence="5 15" id="KW-0812">Transmembrane</keyword>
<feature type="transmembrane region" description="Helical" evidence="15">
    <location>
        <begin position="257"/>
        <end position="274"/>
    </location>
</feature>
<dbReference type="Gene3D" id="1.10.357.140">
    <property type="entry name" value="UbiA prenyltransferase"/>
    <property type="match status" value="1"/>
</dbReference>
<dbReference type="GO" id="GO:0031969">
    <property type="term" value="C:chloroplast membrane"/>
    <property type="evidence" value="ECO:0007669"/>
    <property type="project" value="UniProtKB-SubCell"/>
</dbReference>
<evidence type="ECO:0000256" key="10">
    <source>
        <dbReference type="ARBA" id="ARBA00051674"/>
    </source>
</evidence>
<keyword evidence="9" id="KW-0149">Chlorophyll biosynthesis</keyword>
<evidence type="ECO:0000256" key="9">
    <source>
        <dbReference type="ARBA" id="ARBA00023171"/>
    </source>
</evidence>
<dbReference type="Proteomes" id="UP000036987">
    <property type="component" value="Unassembled WGS sequence"/>
</dbReference>
<dbReference type="NCBIfam" id="TIGR01476">
    <property type="entry name" value="chlor_syn_BchG"/>
    <property type="match status" value="1"/>
</dbReference>
<evidence type="ECO:0000256" key="6">
    <source>
        <dbReference type="ARBA" id="ARBA00022946"/>
    </source>
</evidence>
<dbReference type="OrthoDB" id="434972at2759"/>
<keyword evidence="3" id="KW-0934">Plastid</keyword>
<accession>A0A0K9P3P1</accession>
<evidence type="ECO:0000256" key="11">
    <source>
        <dbReference type="ARBA" id="ARBA00061552"/>
    </source>
</evidence>
<dbReference type="InterPro" id="IPR011799">
    <property type="entry name" value="ChlG"/>
</dbReference>
<feature type="transmembrane region" description="Helical" evidence="15">
    <location>
        <begin position="359"/>
        <end position="376"/>
    </location>
</feature>
<sequence length="379" mass="41859">MDSMLPLPTLHRLRFRHYCFSTTRLLISQPPSLSFRSFSSSARNTVCASEKDSDQVKPLIPDRLPLQQGSELHQLLGIRGASKENNIWKIRLQLTKPVTWPPLIWGVVCGAAASGNFHWTVEDVAKSVVCIFMSGPFLTGYTQTINDWYDREIDAINEPYRPIPSRSISEVEVITQIWVLLLGGLGLGALLDLWAGHTTPIIFYLALGGSFISYIYSAPPLKLKRNGWIGNYALGASYISLPWWAGQALFGTLTTDIIVLTLLYSIAGLGIAIVNDFKSVEGDKALGLQSLPVIFGIDSAKWICVSFIDITQISVVGYLLGASKPHHALALLVLLIPQVIFQLKYLLNDPVKYDVMYQACAQPFMVLGLLVTALATNQH</sequence>
<dbReference type="OMA" id="NTVCASE"/>
<comment type="subcellular location">
    <subcellularLocation>
        <location evidence="1">Plastid</location>
        <location evidence="1">Chloroplast membrane</location>
        <topology evidence="1">Multi-pass membrane protein</topology>
    </subcellularLocation>
</comment>
<feature type="transmembrane region" description="Helical" evidence="15">
    <location>
        <begin position="229"/>
        <end position="245"/>
    </location>
</feature>
<comment type="catalytic activity">
    <reaction evidence="10">
        <text>phytyl diphosphate + chlorophyllide a + H(+) = chlorophyll a + diphosphate</text>
        <dbReference type="Rhea" id="RHEA:17317"/>
        <dbReference type="ChEBI" id="CHEBI:15378"/>
        <dbReference type="ChEBI" id="CHEBI:33019"/>
        <dbReference type="ChEBI" id="CHEBI:58416"/>
        <dbReference type="ChEBI" id="CHEBI:75434"/>
        <dbReference type="ChEBI" id="CHEBI:83348"/>
        <dbReference type="EC" id="2.5.1.62"/>
    </reaction>
</comment>
<evidence type="ECO:0000256" key="8">
    <source>
        <dbReference type="ARBA" id="ARBA00023136"/>
    </source>
</evidence>
<evidence type="ECO:0000256" key="12">
    <source>
        <dbReference type="ARBA" id="ARBA00066520"/>
    </source>
</evidence>
<comment type="similarity">
    <text evidence="11">Belongs to the UbiA prenyltransferase family. Chlorophyll synthase subfamily.</text>
</comment>
<dbReference type="EC" id="2.5.1.62" evidence="12"/>
<evidence type="ECO:0000256" key="1">
    <source>
        <dbReference type="ARBA" id="ARBA00004508"/>
    </source>
</evidence>
<evidence type="ECO:0000256" key="2">
    <source>
        <dbReference type="ARBA" id="ARBA00022528"/>
    </source>
</evidence>
<dbReference type="FunFam" id="1.10.357.140:FF:000015">
    <property type="entry name" value="Chlorophyll synthase, chloroplastic"/>
    <property type="match status" value="1"/>
</dbReference>
<reference evidence="17" key="1">
    <citation type="journal article" date="2016" name="Nature">
        <title>The genome of the seagrass Zostera marina reveals angiosperm adaptation to the sea.</title>
        <authorList>
            <person name="Olsen J.L."/>
            <person name="Rouze P."/>
            <person name="Verhelst B."/>
            <person name="Lin Y.-C."/>
            <person name="Bayer T."/>
            <person name="Collen J."/>
            <person name="Dattolo E."/>
            <person name="De Paoli E."/>
            <person name="Dittami S."/>
            <person name="Maumus F."/>
            <person name="Michel G."/>
            <person name="Kersting A."/>
            <person name="Lauritano C."/>
            <person name="Lohaus R."/>
            <person name="Toepel M."/>
            <person name="Tonon T."/>
            <person name="Vanneste K."/>
            <person name="Amirebrahimi M."/>
            <person name="Brakel J."/>
            <person name="Bostroem C."/>
            <person name="Chovatia M."/>
            <person name="Grimwood J."/>
            <person name="Jenkins J.W."/>
            <person name="Jueterbock A."/>
            <person name="Mraz A."/>
            <person name="Stam W.T."/>
            <person name="Tice H."/>
            <person name="Bornberg-Bauer E."/>
            <person name="Green P.J."/>
            <person name="Pearson G.A."/>
            <person name="Procaccini G."/>
            <person name="Duarte C.M."/>
            <person name="Schmutz J."/>
            <person name="Reusch T.B.H."/>
            <person name="Van de Peer Y."/>
        </authorList>
    </citation>
    <scope>NUCLEOTIDE SEQUENCE [LARGE SCALE GENOMIC DNA]</scope>
    <source>
        <strain evidence="17">cv. Finnish</strain>
    </source>
</reference>
<keyword evidence="8 15" id="KW-0472">Membrane</keyword>
<feature type="transmembrane region" description="Helical" evidence="15">
    <location>
        <begin position="201"/>
        <end position="217"/>
    </location>
</feature>
<dbReference type="InterPro" id="IPR006372">
    <property type="entry name" value="Chl_synth"/>
</dbReference>
<keyword evidence="4" id="KW-0808">Transferase</keyword>
<dbReference type="GO" id="GO:0046408">
    <property type="term" value="F:chlorophyll synthetase activity"/>
    <property type="evidence" value="ECO:0000318"/>
    <property type="project" value="GO_Central"/>
</dbReference>
<name>A0A0K9P3P1_ZOSMR</name>
<evidence type="ECO:0000256" key="7">
    <source>
        <dbReference type="ARBA" id="ARBA00022989"/>
    </source>
</evidence>
<evidence type="ECO:0000313" key="17">
    <source>
        <dbReference type="Proteomes" id="UP000036987"/>
    </source>
</evidence>
<dbReference type="InterPro" id="IPR000537">
    <property type="entry name" value="UbiA_prenyltransferase"/>
</dbReference>